<dbReference type="GO" id="GO:0019154">
    <property type="term" value="F:glycolate dehydrogenase activity"/>
    <property type="evidence" value="ECO:0007669"/>
    <property type="project" value="UniProtKB-EC"/>
</dbReference>
<comment type="cofactor">
    <cofactor evidence="6">
        <name>[4Fe-4S] cluster</name>
        <dbReference type="ChEBI" id="CHEBI:49883"/>
    </cofactor>
    <text evidence="6">Binds 2 [4Fe-4S] clusters.</text>
</comment>
<dbReference type="InterPro" id="IPR004017">
    <property type="entry name" value="Cys_rich_dom"/>
</dbReference>
<keyword evidence="9" id="KW-1185">Reference proteome</keyword>
<protein>
    <recommendedName>
        <fullName evidence="6">Glycolate oxidase iron-sulfur subunit</fullName>
        <ecNumber evidence="6">1.1.99.14</ecNumber>
    </recommendedName>
</protein>
<proteinExistence type="predicted"/>
<gene>
    <name evidence="8" type="ORF">HNQ50_000613</name>
</gene>
<evidence type="ECO:0000256" key="1">
    <source>
        <dbReference type="ARBA" id="ARBA00022485"/>
    </source>
</evidence>
<dbReference type="PIRSF" id="PIRSF000139">
    <property type="entry name" value="Glc_ox_4Fe-4S"/>
    <property type="match status" value="1"/>
</dbReference>
<keyword evidence="6" id="KW-0249">Electron transport</keyword>
<accession>A0A840RBX8</accession>
<keyword evidence="6" id="KW-0813">Transport</keyword>
<dbReference type="RefSeq" id="WP_184097403.1">
    <property type="nucleotide sequence ID" value="NZ_JACHHN010000001.1"/>
</dbReference>
<keyword evidence="3" id="KW-0677">Repeat</keyword>
<comment type="catalytic activity">
    <reaction evidence="6">
        <text>(R)-lactate + A = pyruvate + AH2</text>
        <dbReference type="Rhea" id="RHEA:15089"/>
        <dbReference type="ChEBI" id="CHEBI:13193"/>
        <dbReference type="ChEBI" id="CHEBI:15361"/>
        <dbReference type="ChEBI" id="CHEBI:16004"/>
        <dbReference type="ChEBI" id="CHEBI:17499"/>
    </reaction>
</comment>
<dbReference type="Pfam" id="PF13183">
    <property type="entry name" value="Fer4_8"/>
    <property type="match status" value="1"/>
</dbReference>
<dbReference type="InterPro" id="IPR009051">
    <property type="entry name" value="Helical_ferredxn"/>
</dbReference>
<organism evidence="8 9">
    <name type="scientific">Silvimonas terrae</name>
    <dbReference type="NCBI Taxonomy" id="300266"/>
    <lineage>
        <taxon>Bacteria</taxon>
        <taxon>Pseudomonadati</taxon>
        <taxon>Pseudomonadota</taxon>
        <taxon>Betaproteobacteria</taxon>
        <taxon>Neisseriales</taxon>
        <taxon>Chitinibacteraceae</taxon>
        <taxon>Silvimonas</taxon>
    </lineage>
</organism>
<evidence type="ECO:0000256" key="6">
    <source>
        <dbReference type="PIRNR" id="PIRNR000139"/>
    </source>
</evidence>
<feature type="domain" description="4Fe-4S ferredoxin-type" evidence="7">
    <location>
        <begin position="16"/>
        <end position="47"/>
    </location>
</feature>
<evidence type="ECO:0000256" key="2">
    <source>
        <dbReference type="ARBA" id="ARBA00022723"/>
    </source>
</evidence>
<dbReference type="InterPro" id="IPR017900">
    <property type="entry name" value="4Fe4S_Fe_S_CS"/>
</dbReference>
<name>A0A840RBX8_9NEIS</name>
<dbReference type="GO" id="GO:0046872">
    <property type="term" value="F:metal ion binding"/>
    <property type="evidence" value="ECO:0007669"/>
    <property type="project" value="UniProtKB-UniRule"/>
</dbReference>
<dbReference type="NCBIfam" id="NF008434">
    <property type="entry name" value="PRK11274.1"/>
    <property type="match status" value="1"/>
</dbReference>
<dbReference type="PROSITE" id="PS51379">
    <property type="entry name" value="4FE4S_FER_2"/>
    <property type="match status" value="1"/>
</dbReference>
<dbReference type="PROSITE" id="PS00198">
    <property type="entry name" value="4FE4S_FER_1"/>
    <property type="match status" value="2"/>
</dbReference>
<reference evidence="8 9" key="1">
    <citation type="submission" date="2020-08" db="EMBL/GenBank/DDBJ databases">
        <title>Genomic Encyclopedia of Type Strains, Phase IV (KMG-IV): sequencing the most valuable type-strain genomes for metagenomic binning, comparative biology and taxonomic classification.</title>
        <authorList>
            <person name="Goeker M."/>
        </authorList>
    </citation>
    <scope>NUCLEOTIDE SEQUENCE [LARGE SCALE GENOMIC DNA]</scope>
    <source>
        <strain evidence="8 9">DSM 18233</strain>
    </source>
</reference>
<dbReference type="PANTHER" id="PTHR32479">
    <property type="entry name" value="GLYCOLATE OXIDASE IRON-SULFUR SUBUNIT"/>
    <property type="match status" value="1"/>
</dbReference>
<keyword evidence="2 6" id="KW-0479">Metal-binding</keyword>
<dbReference type="Gene3D" id="1.10.1060.10">
    <property type="entry name" value="Alpha-helical ferredoxin"/>
    <property type="match status" value="1"/>
</dbReference>
<dbReference type="PANTHER" id="PTHR32479:SF17">
    <property type="entry name" value="GLYCOLATE OXIDASE IRON-SULFUR SUBUNIT"/>
    <property type="match status" value="1"/>
</dbReference>
<dbReference type="SUPFAM" id="SSF46548">
    <property type="entry name" value="alpha-helical ferredoxin"/>
    <property type="match status" value="1"/>
</dbReference>
<keyword evidence="4 6" id="KW-0408">Iron</keyword>
<evidence type="ECO:0000256" key="4">
    <source>
        <dbReference type="ARBA" id="ARBA00023004"/>
    </source>
</evidence>
<evidence type="ECO:0000256" key="5">
    <source>
        <dbReference type="ARBA" id="ARBA00023014"/>
    </source>
</evidence>
<dbReference type="AlphaFoldDB" id="A0A840RBX8"/>
<keyword evidence="5 6" id="KW-0411">Iron-sulfur</keyword>
<evidence type="ECO:0000256" key="3">
    <source>
        <dbReference type="ARBA" id="ARBA00022737"/>
    </source>
</evidence>
<dbReference type="GO" id="GO:0051539">
    <property type="term" value="F:4 iron, 4 sulfur cluster binding"/>
    <property type="evidence" value="ECO:0007669"/>
    <property type="project" value="UniProtKB-UniRule"/>
</dbReference>
<dbReference type="EMBL" id="JACHHN010000001">
    <property type="protein sequence ID" value="MBB5189903.1"/>
    <property type="molecule type" value="Genomic_DNA"/>
</dbReference>
<comment type="function">
    <text evidence="6">Component of a complex that catalyzes the oxidation of glycolate to glyoxylate.</text>
</comment>
<dbReference type="InterPro" id="IPR017896">
    <property type="entry name" value="4Fe4S_Fe-S-bd"/>
</dbReference>
<dbReference type="Proteomes" id="UP000543030">
    <property type="component" value="Unassembled WGS sequence"/>
</dbReference>
<comment type="catalytic activity">
    <reaction evidence="6">
        <text>glycolate + A = glyoxylate + AH2</text>
        <dbReference type="Rhea" id="RHEA:21264"/>
        <dbReference type="ChEBI" id="CHEBI:13193"/>
        <dbReference type="ChEBI" id="CHEBI:17499"/>
        <dbReference type="ChEBI" id="CHEBI:29805"/>
        <dbReference type="ChEBI" id="CHEBI:36655"/>
        <dbReference type="EC" id="1.1.99.14"/>
    </reaction>
</comment>
<comment type="caution">
    <text evidence="8">The sequence shown here is derived from an EMBL/GenBank/DDBJ whole genome shotgun (WGS) entry which is preliminary data.</text>
</comment>
<dbReference type="EC" id="1.1.99.14" evidence="6"/>
<sequence length="412" mass="44704">MQTRLQQAMRETPEGEEAEAILRKCVHCGFCNATCPTYQILGDELDGPRGRIYLIKQMLEGHATSADTRQHLDRCLTCRNCETTCPAGVQYGRLLETGRRLALKRNPRSLTEQAMRRALAAFLHTGVLFTPVLRLGQVLQAALPAAVADHIPARRPAAGVWPRMTHERKVILLQGCVQPAMAPNINRATARVLDQASIQVLRASAAHCCGAIHQHLDFEAASLADARRNIDAWWPLIEGGAEAIVSNASGCGVALKEYGHRLRNDPHYARKAEQISAMTKDIAEVLEPHAAQLAQEARFPPPAGVAFHPPCTLQHGLQIRGKVEAILAAFGINARLPHDAHLCCGSAGTYSLFQPELSLTLRDEKCRALTQTGATCVATANIGCIAHLQNGTAIPVVHWIEVIDSVLCGTAL</sequence>
<keyword evidence="1 6" id="KW-0004">4Fe-4S</keyword>
<evidence type="ECO:0000313" key="8">
    <source>
        <dbReference type="EMBL" id="MBB5189903.1"/>
    </source>
</evidence>
<dbReference type="Pfam" id="PF02754">
    <property type="entry name" value="CCG"/>
    <property type="match status" value="2"/>
</dbReference>
<evidence type="ECO:0000313" key="9">
    <source>
        <dbReference type="Proteomes" id="UP000543030"/>
    </source>
</evidence>
<evidence type="ECO:0000259" key="7">
    <source>
        <dbReference type="PROSITE" id="PS51379"/>
    </source>
</evidence>
<dbReference type="InterPro" id="IPR012257">
    <property type="entry name" value="Glc_ox_4Fe-4S"/>
</dbReference>